<evidence type="ECO:0000256" key="8">
    <source>
        <dbReference type="ARBA" id="ARBA00022842"/>
    </source>
</evidence>
<keyword evidence="9" id="KW-0718">Serine biosynthesis</keyword>
<reference evidence="13 14" key="1">
    <citation type="submission" date="2023-07" db="EMBL/GenBank/DDBJ databases">
        <title>Sequencing the genomes of 1000 actinobacteria strains.</title>
        <authorList>
            <person name="Klenk H.-P."/>
        </authorList>
    </citation>
    <scope>NUCLEOTIDE SEQUENCE [LARGE SCALE GENOMIC DNA]</scope>
    <source>
        <strain evidence="13 14">DSM 20167</strain>
    </source>
</reference>
<dbReference type="PANTHER" id="PTHR43344:SF2">
    <property type="entry name" value="PHOSPHOSERINE PHOSPHATASE"/>
    <property type="match status" value="1"/>
</dbReference>
<evidence type="ECO:0000256" key="5">
    <source>
        <dbReference type="ARBA" id="ARBA00022605"/>
    </source>
</evidence>
<dbReference type="SFLD" id="SFLDF00029">
    <property type="entry name" value="phosphoserine_phosphatase"/>
    <property type="match status" value="1"/>
</dbReference>
<keyword evidence="7 13" id="KW-0378">Hydrolase</keyword>
<evidence type="ECO:0000256" key="3">
    <source>
        <dbReference type="ARBA" id="ARBA00009184"/>
    </source>
</evidence>
<dbReference type="SFLD" id="SFLDS00003">
    <property type="entry name" value="Haloacid_Dehalogenase"/>
    <property type="match status" value="1"/>
</dbReference>
<keyword evidence="14" id="KW-1185">Reference proteome</keyword>
<name>A0ABU2BFE2_9MICC</name>
<dbReference type="RefSeq" id="WP_302266040.1">
    <property type="nucleotide sequence ID" value="NZ_BAAAWO010000001.1"/>
</dbReference>
<evidence type="ECO:0000256" key="7">
    <source>
        <dbReference type="ARBA" id="ARBA00022801"/>
    </source>
</evidence>
<sequence>MQSTAFIVFHSAATPCAEPAGLRRTLAAAGHAVIKEQSFERAGRNGARWEVTGTVRQLRALVNPLDNLLARSEDLELRTSAIAVVPAALVRAKKLLLVMDVDSTLIKQEVIELLAAHAGREAEVAAVTEAAMRGELDFAASLHARVATLAGLDAEVIDAVRGRLELSDGAAELIAAFKAAGHHVAVVSGGFAQILDPLAAELGLDFARANDLVIVDGKLTGMVNGQVVDRAYKEVMLRTWARELGVDMEHTIAAGDGANDLDMVGAAGLGVAFNAKPLLREAADARIDLPRLDIIADLVGIS</sequence>
<dbReference type="GO" id="GO:0016787">
    <property type="term" value="F:hydrolase activity"/>
    <property type="evidence" value="ECO:0007669"/>
    <property type="project" value="UniProtKB-KW"/>
</dbReference>
<keyword evidence="5" id="KW-0028">Amino-acid biosynthesis</keyword>
<keyword evidence="8" id="KW-0460">Magnesium</keyword>
<organism evidence="13 14">
    <name type="scientific">Paeniglutamicibacter sulfureus</name>
    <dbReference type="NCBI Taxonomy" id="43666"/>
    <lineage>
        <taxon>Bacteria</taxon>
        <taxon>Bacillati</taxon>
        <taxon>Actinomycetota</taxon>
        <taxon>Actinomycetes</taxon>
        <taxon>Micrococcales</taxon>
        <taxon>Micrococcaceae</taxon>
        <taxon>Paeniglutamicibacter</taxon>
    </lineage>
</organism>
<comment type="catalytic activity">
    <reaction evidence="11">
        <text>O-phospho-L-serine + H2O = L-serine + phosphate</text>
        <dbReference type="Rhea" id="RHEA:21208"/>
        <dbReference type="ChEBI" id="CHEBI:15377"/>
        <dbReference type="ChEBI" id="CHEBI:33384"/>
        <dbReference type="ChEBI" id="CHEBI:43474"/>
        <dbReference type="ChEBI" id="CHEBI:57524"/>
        <dbReference type="EC" id="3.1.3.3"/>
    </reaction>
</comment>
<dbReference type="SFLD" id="SFLDG01136">
    <property type="entry name" value="C1.6:_Phosphoserine_Phosphatas"/>
    <property type="match status" value="1"/>
</dbReference>
<comment type="similarity">
    <text evidence="3">Belongs to the HAD-like hydrolase superfamily. SerB family.</text>
</comment>
<dbReference type="SUPFAM" id="SSF56784">
    <property type="entry name" value="HAD-like"/>
    <property type="match status" value="1"/>
</dbReference>
<dbReference type="EMBL" id="JAVDYI010000001">
    <property type="protein sequence ID" value="MDR7356473.1"/>
    <property type="molecule type" value="Genomic_DNA"/>
</dbReference>
<protein>
    <recommendedName>
        <fullName evidence="4">phosphoserine phosphatase</fullName>
        <ecNumber evidence="4">3.1.3.3</ecNumber>
    </recommendedName>
    <alternativeName>
        <fullName evidence="10">O-phosphoserine phosphohydrolase</fullName>
    </alternativeName>
</protein>
<dbReference type="Pfam" id="PF12710">
    <property type="entry name" value="HAD"/>
    <property type="match status" value="1"/>
</dbReference>
<comment type="pathway">
    <text evidence="2">Amino-acid biosynthesis; L-serine biosynthesis; L-serine from 3-phospho-D-glycerate: step 3/3.</text>
</comment>
<evidence type="ECO:0000256" key="9">
    <source>
        <dbReference type="ARBA" id="ARBA00023299"/>
    </source>
</evidence>
<dbReference type="NCBIfam" id="TIGR01488">
    <property type="entry name" value="HAD-SF-IB"/>
    <property type="match status" value="1"/>
</dbReference>
<gene>
    <name evidence="13" type="ORF">J2S64_000164</name>
</gene>
<evidence type="ECO:0000256" key="11">
    <source>
        <dbReference type="ARBA" id="ARBA00048138"/>
    </source>
</evidence>
<evidence type="ECO:0000256" key="4">
    <source>
        <dbReference type="ARBA" id="ARBA00012640"/>
    </source>
</evidence>
<evidence type="ECO:0000256" key="1">
    <source>
        <dbReference type="ARBA" id="ARBA00001946"/>
    </source>
</evidence>
<dbReference type="Gene3D" id="3.40.50.1000">
    <property type="entry name" value="HAD superfamily/HAD-like"/>
    <property type="match status" value="1"/>
</dbReference>
<evidence type="ECO:0000256" key="2">
    <source>
        <dbReference type="ARBA" id="ARBA00005135"/>
    </source>
</evidence>
<dbReference type="NCBIfam" id="TIGR00338">
    <property type="entry name" value="serB"/>
    <property type="match status" value="1"/>
</dbReference>
<dbReference type="InterPro" id="IPR023214">
    <property type="entry name" value="HAD_sf"/>
</dbReference>
<dbReference type="PANTHER" id="PTHR43344">
    <property type="entry name" value="PHOSPHOSERINE PHOSPHATASE"/>
    <property type="match status" value="1"/>
</dbReference>
<dbReference type="Proteomes" id="UP001183817">
    <property type="component" value="Unassembled WGS sequence"/>
</dbReference>
<evidence type="ECO:0000313" key="14">
    <source>
        <dbReference type="Proteomes" id="UP001183817"/>
    </source>
</evidence>
<dbReference type="EC" id="3.1.3.3" evidence="4"/>
<evidence type="ECO:0000256" key="10">
    <source>
        <dbReference type="ARBA" id="ARBA00031693"/>
    </source>
</evidence>
<comment type="cofactor">
    <cofactor evidence="1">
        <name>Mg(2+)</name>
        <dbReference type="ChEBI" id="CHEBI:18420"/>
    </cofactor>
</comment>
<dbReference type="SFLD" id="SFLDG01137">
    <property type="entry name" value="C1.6.1:_Phosphoserine_Phosphat"/>
    <property type="match status" value="1"/>
</dbReference>
<comment type="caution">
    <text evidence="13">The sequence shown here is derived from an EMBL/GenBank/DDBJ whole genome shotgun (WGS) entry which is preliminary data.</text>
</comment>
<keyword evidence="6" id="KW-0479">Metal-binding</keyword>
<dbReference type="InterPro" id="IPR036412">
    <property type="entry name" value="HAD-like_sf"/>
</dbReference>
<evidence type="ECO:0000313" key="13">
    <source>
        <dbReference type="EMBL" id="MDR7356473.1"/>
    </source>
</evidence>
<evidence type="ECO:0000256" key="12">
    <source>
        <dbReference type="ARBA" id="ARBA00048523"/>
    </source>
</evidence>
<accession>A0ABU2BFE2</accession>
<comment type="catalytic activity">
    <reaction evidence="12">
        <text>O-phospho-D-serine + H2O = D-serine + phosphate</text>
        <dbReference type="Rhea" id="RHEA:24873"/>
        <dbReference type="ChEBI" id="CHEBI:15377"/>
        <dbReference type="ChEBI" id="CHEBI:35247"/>
        <dbReference type="ChEBI" id="CHEBI:43474"/>
        <dbReference type="ChEBI" id="CHEBI:58680"/>
        <dbReference type="EC" id="3.1.3.3"/>
    </reaction>
</comment>
<dbReference type="InterPro" id="IPR050582">
    <property type="entry name" value="HAD-like_SerB"/>
</dbReference>
<evidence type="ECO:0000256" key="6">
    <source>
        <dbReference type="ARBA" id="ARBA00022723"/>
    </source>
</evidence>
<proteinExistence type="inferred from homology"/>
<dbReference type="InterPro" id="IPR004469">
    <property type="entry name" value="PSP"/>
</dbReference>